<feature type="compositionally biased region" description="Low complexity" evidence="7">
    <location>
        <begin position="828"/>
        <end position="838"/>
    </location>
</feature>
<dbReference type="PROSITE" id="PS00028">
    <property type="entry name" value="ZINC_FINGER_C2H2_1"/>
    <property type="match status" value="11"/>
</dbReference>
<dbReference type="PROSITE" id="PS50157">
    <property type="entry name" value="ZINC_FINGER_C2H2_2"/>
    <property type="match status" value="11"/>
</dbReference>
<feature type="domain" description="C2H2-type" evidence="8">
    <location>
        <begin position="443"/>
        <end position="471"/>
    </location>
</feature>
<dbReference type="SUPFAM" id="SSF57667">
    <property type="entry name" value="beta-beta-alpha zinc fingers"/>
    <property type="match status" value="6"/>
</dbReference>
<evidence type="ECO:0000256" key="3">
    <source>
        <dbReference type="ARBA" id="ARBA00022771"/>
    </source>
</evidence>
<keyword evidence="4" id="KW-0862">Zinc</keyword>
<feature type="domain" description="C2H2-type" evidence="8">
    <location>
        <begin position="707"/>
        <end position="734"/>
    </location>
</feature>
<feature type="compositionally biased region" description="Low complexity" evidence="7">
    <location>
        <begin position="338"/>
        <end position="349"/>
    </location>
</feature>
<evidence type="ECO:0000313" key="10">
    <source>
        <dbReference type="RefSeq" id="XP_006817810.1"/>
    </source>
</evidence>
<dbReference type="PANTHER" id="PTHR24393">
    <property type="entry name" value="ZINC FINGER PROTEIN"/>
    <property type="match status" value="1"/>
</dbReference>
<feature type="domain" description="C2H2-type" evidence="8">
    <location>
        <begin position="472"/>
        <end position="499"/>
    </location>
</feature>
<dbReference type="SMART" id="SM00355">
    <property type="entry name" value="ZnF_C2H2"/>
    <property type="match status" value="11"/>
</dbReference>
<name>A0ABM0MCR9_SACKO</name>
<dbReference type="Pfam" id="PF13912">
    <property type="entry name" value="zf-C2H2_6"/>
    <property type="match status" value="1"/>
</dbReference>
<feature type="compositionally biased region" description="Polar residues" evidence="7">
    <location>
        <begin position="839"/>
        <end position="868"/>
    </location>
</feature>
<dbReference type="GeneID" id="102805052"/>
<feature type="compositionally biased region" description="Acidic residues" evidence="7">
    <location>
        <begin position="635"/>
        <end position="669"/>
    </location>
</feature>
<evidence type="ECO:0000313" key="9">
    <source>
        <dbReference type="Proteomes" id="UP000694865"/>
    </source>
</evidence>
<keyword evidence="2" id="KW-0677">Repeat</keyword>
<feature type="region of interest" description="Disordered" evidence="7">
    <location>
        <begin position="327"/>
        <end position="416"/>
    </location>
</feature>
<gene>
    <name evidence="10" type="primary">LOC102805052</name>
</gene>
<feature type="compositionally biased region" description="Polar residues" evidence="7">
    <location>
        <begin position="327"/>
        <end position="337"/>
    </location>
</feature>
<feature type="compositionally biased region" description="Polar residues" evidence="7">
    <location>
        <begin position="388"/>
        <end position="415"/>
    </location>
</feature>
<feature type="region of interest" description="Disordered" evidence="7">
    <location>
        <begin position="635"/>
        <end position="671"/>
    </location>
</feature>
<reference evidence="10" key="1">
    <citation type="submission" date="2025-08" db="UniProtKB">
        <authorList>
            <consortium name="RefSeq"/>
        </authorList>
    </citation>
    <scope>IDENTIFICATION</scope>
    <source>
        <tissue evidence="10">Testes</tissue>
    </source>
</reference>
<keyword evidence="3 6" id="KW-0863">Zinc-finger</keyword>
<feature type="domain" description="C2H2-type" evidence="8">
    <location>
        <begin position="530"/>
        <end position="557"/>
    </location>
</feature>
<protein>
    <submittedName>
        <fullName evidence="10">Zinc finger protein 91-like</fullName>
    </submittedName>
</protein>
<evidence type="ECO:0000256" key="2">
    <source>
        <dbReference type="ARBA" id="ARBA00022737"/>
    </source>
</evidence>
<dbReference type="Proteomes" id="UP000694865">
    <property type="component" value="Unplaced"/>
</dbReference>
<feature type="domain" description="C2H2-type" evidence="8">
    <location>
        <begin position="735"/>
        <end position="762"/>
    </location>
</feature>
<dbReference type="Pfam" id="PF00096">
    <property type="entry name" value="zf-C2H2"/>
    <property type="match status" value="8"/>
</dbReference>
<feature type="domain" description="C2H2-type" evidence="8">
    <location>
        <begin position="155"/>
        <end position="182"/>
    </location>
</feature>
<evidence type="ECO:0000256" key="7">
    <source>
        <dbReference type="SAM" id="MobiDB-lite"/>
    </source>
</evidence>
<feature type="domain" description="C2H2-type" evidence="8">
    <location>
        <begin position="183"/>
        <end position="211"/>
    </location>
</feature>
<evidence type="ECO:0000256" key="5">
    <source>
        <dbReference type="ARBA" id="ARBA00023242"/>
    </source>
</evidence>
<feature type="compositionally biased region" description="Polar residues" evidence="7">
    <location>
        <begin position="359"/>
        <end position="375"/>
    </location>
</feature>
<feature type="domain" description="C2H2-type" evidence="8">
    <location>
        <begin position="558"/>
        <end position="585"/>
    </location>
</feature>
<dbReference type="Gene3D" id="3.30.160.60">
    <property type="entry name" value="Classic Zinc Finger"/>
    <property type="match status" value="10"/>
</dbReference>
<feature type="domain" description="C2H2-type" evidence="8">
    <location>
        <begin position="125"/>
        <end position="154"/>
    </location>
</feature>
<dbReference type="InterPro" id="IPR036236">
    <property type="entry name" value="Znf_C2H2_sf"/>
</dbReference>
<keyword evidence="5" id="KW-0539">Nucleus</keyword>
<accession>A0ABM0MCR9</accession>
<evidence type="ECO:0000256" key="1">
    <source>
        <dbReference type="ARBA" id="ARBA00022723"/>
    </source>
</evidence>
<feature type="domain" description="C2H2-type" evidence="8">
    <location>
        <begin position="763"/>
        <end position="785"/>
    </location>
</feature>
<feature type="region of interest" description="Disordered" evidence="7">
    <location>
        <begin position="828"/>
        <end position="900"/>
    </location>
</feature>
<evidence type="ECO:0000259" key="8">
    <source>
        <dbReference type="PROSITE" id="PS50157"/>
    </source>
</evidence>
<proteinExistence type="predicted"/>
<feature type="domain" description="C2H2-type" evidence="8">
    <location>
        <begin position="500"/>
        <end position="528"/>
    </location>
</feature>
<keyword evidence="1" id="KW-0479">Metal-binding</keyword>
<dbReference type="RefSeq" id="XP_006817810.1">
    <property type="nucleotide sequence ID" value="XM_006817747.1"/>
</dbReference>
<keyword evidence="9" id="KW-1185">Reference proteome</keyword>
<evidence type="ECO:0000256" key="6">
    <source>
        <dbReference type="PROSITE-ProRule" id="PRU00042"/>
    </source>
</evidence>
<evidence type="ECO:0000256" key="4">
    <source>
        <dbReference type="ARBA" id="ARBA00022833"/>
    </source>
</evidence>
<feature type="non-terminal residue" evidence="10">
    <location>
        <position position="900"/>
    </location>
</feature>
<dbReference type="InterPro" id="IPR013087">
    <property type="entry name" value="Znf_C2H2_type"/>
</dbReference>
<organism evidence="9 10">
    <name type="scientific">Saccoglossus kowalevskii</name>
    <name type="common">Acorn worm</name>
    <dbReference type="NCBI Taxonomy" id="10224"/>
    <lineage>
        <taxon>Eukaryota</taxon>
        <taxon>Metazoa</taxon>
        <taxon>Hemichordata</taxon>
        <taxon>Enteropneusta</taxon>
        <taxon>Harrimaniidae</taxon>
        <taxon>Saccoglossus</taxon>
    </lineage>
</organism>
<dbReference type="PANTHER" id="PTHR24393:SF34">
    <property type="entry name" value="PR_SET DOMAIN 13"/>
    <property type="match status" value="1"/>
</dbReference>
<sequence length="900" mass="102238">MSSHWLIGGMRPYREDNTVYRHHWVVDKQNGNEKMVKEEPSEDSKGVMIVETENGDTVVVKNHGNHANGTDGNMRSYNENYDQQDNEVRMIHEEEDNSIVIDDDLTESSHPTAESQKGDAGSLGYRCTVCGRKFSVFEVYVEHERSHANEGERPFICDVCNLSFKSTGSLVAHKRIHTGEKPFQCNYCWKTFRQSATRNRHIKAMHAEERRKSQKETMDKISQILSQQVVQYPHPGQNDRLSHQPEVMTPVMEHHSVIHPTMSTFSSQPVFPGMTPLRVDVPRTIATSAPAYRSPIPQEHHHVSYPSQHHITTDTHIHNRVLVAPNSRNTENDQWQQSISSKGTSSESSTPVNHPETPRQFNFSPPSVTQHSTPKNAVPNKNPEVGQKSPSRLSRPITSSKSTSPPEINQGNHTVAVTKESAITRETEIAPTSIKERPVPKNHSCAHCGKHFVGKAALKIHKLVKHLGEKPFACEMCNQRFVSASALITHRRRHTGEKPYKCNICGRLFRHSSTMKRHKLLRHNVFRRPFECSECGKAFKVMGHLVMHKRIHSGEKPFKCPDCGKAFRQKGTMSRHAKLHKNFEMMNNSQLNESGDVGDDVPQAGPSRLGLYQEIQHDESIPAEFRQMQNYIDEEFEDEEEDEEEEEEEDEEDIEDVEDDDDEEEEEESMVAVSPLVMDRTVKTSIMQPLRNRKAKLNVNTNIHSRWSCNICGKVFGNHWRLERHKMSHSNARPFPCEYCNKSFQFQSHLVAHRRIHTGEKPFQCNLCGKAFRQSATMHRHRKLHFMKFMPTLGLQSKNVEHLLTYLEGRIPGIESSVLGATTAATTTSQSSMTSSQMNLSHASDSTSAVKQNTASHPSTSAMNSETGVSIHVDTESSMHSSRPTTREEDEMGDGKEENE</sequence>